<gene>
    <name evidence="1" type="ORF">ROSMUCSMR3_03538</name>
</gene>
<reference evidence="1 2" key="1">
    <citation type="submission" date="2017-03" db="EMBL/GenBank/DDBJ databases">
        <title>Genome Sequence of Roseovarius mucosus strain SMR3 Isolated from a culture of the Diatom Skeletonema marinoi.</title>
        <authorList>
            <person name="Topel M."/>
            <person name="Pinder M."/>
            <person name="Johansson O.N."/>
            <person name="Kourtchenko O."/>
            <person name="Godhe A."/>
            <person name="Clarke A.K."/>
        </authorList>
    </citation>
    <scope>NUCLEOTIDE SEQUENCE [LARGE SCALE GENOMIC DNA]</scope>
    <source>
        <strain evidence="1 2">SMR3</strain>
    </source>
</reference>
<dbReference type="AlphaFoldDB" id="A0A1V0RTQ0"/>
<proteinExistence type="predicted"/>
<name>A0A1V0RTQ0_9RHOB</name>
<dbReference type="Proteomes" id="UP000192273">
    <property type="component" value="Chromosome"/>
</dbReference>
<evidence type="ECO:0000313" key="2">
    <source>
        <dbReference type="Proteomes" id="UP000192273"/>
    </source>
</evidence>
<protein>
    <submittedName>
        <fullName evidence="1">Uncharacterized protein</fullName>
    </submittedName>
</protein>
<dbReference type="EMBL" id="CP020474">
    <property type="protein sequence ID" value="ARE84992.1"/>
    <property type="molecule type" value="Genomic_DNA"/>
</dbReference>
<dbReference type="KEGG" id="rmm:ROSMUCSMR3_03538"/>
<evidence type="ECO:0000313" key="1">
    <source>
        <dbReference type="EMBL" id="ARE84992.1"/>
    </source>
</evidence>
<accession>A0A1V0RTQ0</accession>
<sequence>MRSDLENALIPVLQIKDELYSRVPFFQEKWAGDHGDYIPRFVEYYPSPFGFERQFIENILTRKNFHYEIMKLRSTTNLPLKLEALMFELEDAAKFNPYTFFPGTTSALYDNATWKESVELEKLDKPEITVESIEVDGVEYQYYSDPASECYQSVFACFHEIDIALNNLLKELLIEKKTINAALTEVDNELTEESRKRVSDLRQKAKKKGRDFRF</sequence>
<keyword evidence="2" id="KW-1185">Reference proteome</keyword>
<organism evidence="1 2">
    <name type="scientific">Roseovarius mucosus</name>
    <dbReference type="NCBI Taxonomy" id="215743"/>
    <lineage>
        <taxon>Bacteria</taxon>
        <taxon>Pseudomonadati</taxon>
        <taxon>Pseudomonadota</taxon>
        <taxon>Alphaproteobacteria</taxon>
        <taxon>Rhodobacterales</taxon>
        <taxon>Roseobacteraceae</taxon>
        <taxon>Roseovarius</taxon>
    </lineage>
</organism>